<dbReference type="Gene3D" id="3.40.50.12780">
    <property type="entry name" value="N-terminal domain of ligase-like"/>
    <property type="match status" value="1"/>
</dbReference>
<dbReference type="GO" id="GO:0005524">
    <property type="term" value="F:ATP binding"/>
    <property type="evidence" value="ECO:0007669"/>
    <property type="project" value="UniProtKB-KW"/>
</dbReference>
<dbReference type="GO" id="GO:0010143">
    <property type="term" value="P:cutin biosynthetic process"/>
    <property type="evidence" value="ECO:0000318"/>
    <property type="project" value="GO_Central"/>
</dbReference>
<protein>
    <recommendedName>
        <fullName evidence="5">AMP-dependent synthetase/ligase domain-containing protein</fullName>
    </recommendedName>
</protein>
<gene>
    <name evidence="6" type="ORF">LSAT_V11C900489680</name>
</gene>
<dbReference type="InterPro" id="IPR042099">
    <property type="entry name" value="ANL_N_sf"/>
</dbReference>
<accession>A0A9R1UGT5</accession>
<dbReference type="GO" id="GO:0004467">
    <property type="term" value="F:long-chain fatty acid-CoA ligase activity"/>
    <property type="evidence" value="ECO:0000318"/>
    <property type="project" value="GO_Central"/>
</dbReference>
<proteinExistence type="inferred from homology"/>
<comment type="similarity">
    <text evidence="1">Belongs to the ATP-dependent AMP-binding enzyme family.</text>
</comment>
<dbReference type="CDD" id="cd05927">
    <property type="entry name" value="LC-FACS_euk"/>
    <property type="match status" value="1"/>
</dbReference>
<keyword evidence="7" id="KW-1185">Reference proteome</keyword>
<organism evidence="6 7">
    <name type="scientific">Lactuca sativa</name>
    <name type="common">Garden lettuce</name>
    <dbReference type="NCBI Taxonomy" id="4236"/>
    <lineage>
        <taxon>Eukaryota</taxon>
        <taxon>Viridiplantae</taxon>
        <taxon>Streptophyta</taxon>
        <taxon>Embryophyta</taxon>
        <taxon>Tracheophyta</taxon>
        <taxon>Spermatophyta</taxon>
        <taxon>Magnoliopsida</taxon>
        <taxon>eudicotyledons</taxon>
        <taxon>Gunneridae</taxon>
        <taxon>Pentapetalae</taxon>
        <taxon>asterids</taxon>
        <taxon>campanulids</taxon>
        <taxon>Asterales</taxon>
        <taxon>Asteraceae</taxon>
        <taxon>Cichorioideae</taxon>
        <taxon>Cichorieae</taxon>
        <taxon>Lactucinae</taxon>
        <taxon>Lactuca</taxon>
    </lineage>
</organism>
<dbReference type="GO" id="GO:0010025">
    <property type="term" value="P:wax biosynthetic process"/>
    <property type="evidence" value="ECO:0000318"/>
    <property type="project" value="GO_Central"/>
</dbReference>
<name>A0A9R1UGT5_LACSA</name>
<evidence type="ECO:0000256" key="4">
    <source>
        <dbReference type="ARBA" id="ARBA00022840"/>
    </source>
</evidence>
<evidence type="ECO:0000313" key="6">
    <source>
        <dbReference type="EMBL" id="KAJ0186854.1"/>
    </source>
</evidence>
<dbReference type="AlphaFoldDB" id="A0A9R1UGT5"/>
<keyword evidence="4" id="KW-0067">ATP-binding</keyword>
<comment type="caution">
    <text evidence="6">The sequence shown here is derived from an EMBL/GenBank/DDBJ whole genome shotgun (WGS) entry which is preliminary data.</text>
</comment>
<dbReference type="PANTHER" id="PTHR43272">
    <property type="entry name" value="LONG-CHAIN-FATTY-ACID--COA LIGASE"/>
    <property type="match status" value="1"/>
</dbReference>
<evidence type="ECO:0000256" key="1">
    <source>
        <dbReference type="ARBA" id="ARBA00006432"/>
    </source>
</evidence>
<keyword evidence="3" id="KW-0547">Nucleotide-binding</keyword>
<reference evidence="6 7" key="1">
    <citation type="journal article" date="2017" name="Nat. Commun.">
        <title>Genome assembly with in vitro proximity ligation data and whole-genome triplication in lettuce.</title>
        <authorList>
            <person name="Reyes-Chin-Wo S."/>
            <person name="Wang Z."/>
            <person name="Yang X."/>
            <person name="Kozik A."/>
            <person name="Arikit S."/>
            <person name="Song C."/>
            <person name="Xia L."/>
            <person name="Froenicke L."/>
            <person name="Lavelle D.O."/>
            <person name="Truco M.J."/>
            <person name="Xia R."/>
            <person name="Zhu S."/>
            <person name="Xu C."/>
            <person name="Xu H."/>
            <person name="Xu X."/>
            <person name="Cox K."/>
            <person name="Korf I."/>
            <person name="Meyers B.C."/>
            <person name="Michelmore R.W."/>
        </authorList>
    </citation>
    <scope>NUCLEOTIDE SEQUENCE [LARGE SCALE GENOMIC DNA]</scope>
    <source>
        <strain evidence="7">cv. Salinas</strain>
        <tissue evidence="6">Seedlings</tissue>
    </source>
</reference>
<dbReference type="InterPro" id="IPR000873">
    <property type="entry name" value="AMP-dep_synth/lig_dom"/>
</dbReference>
<dbReference type="Proteomes" id="UP000235145">
    <property type="component" value="Unassembled WGS sequence"/>
</dbReference>
<dbReference type="EMBL" id="NBSK02000009">
    <property type="protein sequence ID" value="KAJ0186854.1"/>
    <property type="molecule type" value="Genomic_DNA"/>
</dbReference>
<dbReference type="SUPFAM" id="SSF56801">
    <property type="entry name" value="Acetyl-CoA synthetase-like"/>
    <property type="match status" value="1"/>
</dbReference>
<dbReference type="GO" id="GO:0005783">
    <property type="term" value="C:endoplasmic reticulum"/>
    <property type="evidence" value="ECO:0000318"/>
    <property type="project" value="GO_Central"/>
</dbReference>
<keyword evidence="2" id="KW-0436">Ligase</keyword>
<sequence>MSLRIPKLDTDHKQLSEREMDKQFSVKVEESGRKGAGGHDPSVGPVYRNLLAKHCFPPLDDSHLNTTWDVFRSSVDKYPDNRMLGWREVVDGKWGPYIWKTYKTVYEEVLHVSYAIRASGVQSGCKVGIYGSNCPQWIIAMEACNAQSIICVPLYDTLGAGAVNYILEHAEVDIVFVQDKKLLDPECTHTRRLKVIVCFTSMEDEEKEKADSIGIKSFSWNDFLHMGSQHPSELQTPQPSNICTIMYTSGTNGDPKGVILTHENATTTIFGVDLFMKQFEEKMTVDDVYLSFLPLAHILDRMIEEYFFHMGASVGFYHGDINAIQDDMIELKPTFLAGVPRVLERIYEGVLKGLEELNPRRRKIFDILYNHKLGWLKSGYKQNYASPFADMLAFRKIRNRLGGRIRLIVSGGAPLSPEVEEFLRVTSCAFVLQGYGLTETCGLAAVAYPYEMSMVGSVGPPFVYTELRLEEVADMGYDPLAYPPRGEICVRGKSCFAGYYKNPELTNEVMVDGWFHTGDIGEILPNGAVKIIDRKKHLIKLSQGEYVALEHLEKVYGITPIVEDIWVYGDSFKSSLVAVVVPNKEHVERWGHKNGHKNCFSSLCTLTQLQDYILCELKSTAQRNKLRGFEHIKGVIVEEKTFEGEKDLLTPTLKKKRDKFLSCYKSNNLRGGIVESLHKPKGRRHSSKIDIEIRI</sequence>
<evidence type="ECO:0000256" key="2">
    <source>
        <dbReference type="ARBA" id="ARBA00022598"/>
    </source>
</evidence>
<dbReference type="GO" id="GO:0016020">
    <property type="term" value="C:membrane"/>
    <property type="evidence" value="ECO:0000318"/>
    <property type="project" value="GO_Central"/>
</dbReference>
<evidence type="ECO:0000313" key="7">
    <source>
        <dbReference type="Proteomes" id="UP000235145"/>
    </source>
</evidence>
<evidence type="ECO:0000256" key="3">
    <source>
        <dbReference type="ARBA" id="ARBA00022741"/>
    </source>
</evidence>
<dbReference type="InterPro" id="IPR045311">
    <property type="entry name" value="LC-FACS_euk"/>
</dbReference>
<feature type="domain" description="AMP-dependent synthetase/ligase" evidence="5">
    <location>
        <begin position="72"/>
        <end position="500"/>
    </location>
</feature>
<dbReference type="PANTHER" id="PTHR43272:SF65">
    <property type="entry name" value="LONG-CHAIN-FATTY-ACID--COA LIGASE"/>
    <property type="match status" value="1"/>
</dbReference>
<evidence type="ECO:0000259" key="5">
    <source>
        <dbReference type="Pfam" id="PF00501"/>
    </source>
</evidence>
<dbReference type="Pfam" id="PF00501">
    <property type="entry name" value="AMP-binding"/>
    <property type="match status" value="1"/>
</dbReference>